<feature type="domain" description="Cell wall hydrolase SleB" evidence="1">
    <location>
        <begin position="2"/>
        <end position="47"/>
    </location>
</feature>
<evidence type="ECO:0000313" key="2">
    <source>
        <dbReference type="EMBL" id="ASF00693.1"/>
    </source>
</evidence>
<dbReference type="InterPro" id="IPR011105">
    <property type="entry name" value="Cell_wall_hydrolase_SleB"/>
</dbReference>
<organism evidence="2">
    <name type="scientific">uncultured virus</name>
    <dbReference type="NCBI Taxonomy" id="340016"/>
    <lineage>
        <taxon>Viruses</taxon>
        <taxon>environmental samples</taxon>
    </lineage>
</organism>
<proteinExistence type="predicted"/>
<dbReference type="Pfam" id="PF07486">
    <property type="entry name" value="Hydrolase_2"/>
    <property type="match status" value="1"/>
</dbReference>
<dbReference type="GO" id="GO:0016787">
    <property type="term" value="F:hydrolase activity"/>
    <property type="evidence" value="ECO:0007669"/>
    <property type="project" value="UniProtKB-KW"/>
</dbReference>
<keyword evidence="2" id="KW-0378">Hydrolase</keyword>
<accession>A0A218MN39</accession>
<reference evidence="2" key="2">
    <citation type="journal article" date="2017" name="Nat. Commun.">
        <title>Single-virus genomics reveals hidden cosmopolitan and abundant viruses.</title>
        <authorList>
            <person name="Martinez-Hernandez F."/>
            <person name="Fornas O."/>
            <person name="Lluesma Gomez M."/>
            <person name="Bolduc B."/>
            <person name="de la Cruz Pena M.J."/>
            <person name="Martinez J.M."/>
            <person name="Anton J."/>
            <person name="Gasol J.M."/>
            <person name="Rosselli R."/>
            <person name="Rodriguez-Valera F."/>
            <person name="Sullivan M.B."/>
            <person name="Acinas S.G."/>
            <person name="Martinez-Garcia M."/>
        </authorList>
    </citation>
    <scope>NUCLEOTIDE SEQUENCE</scope>
</reference>
<protein>
    <submittedName>
        <fullName evidence="2">Putative hydrolase</fullName>
    </submittedName>
</protein>
<sequence>MAQDMLYQNMPYLDITDGATHYHADYITPSWAYTKTRTVEIEDHIFYRWEYNDDK</sequence>
<dbReference type="EMBL" id="KY052851">
    <property type="protein sequence ID" value="ASF00693.1"/>
    <property type="molecule type" value="Genomic_DNA"/>
</dbReference>
<reference evidence="2" key="1">
    <citation type="submission" date="2016-10" db="EMBL/GenBank/DDBJ databases">
        <authorList>
            <person name="Varghese N."/>
        </authorList>
    </citation>
    <scope>NUCLEOTIDE SEQUENCE</scope>
</reference>
<evidence type="ECO:0000259" key="1">
    <source>
        <dbReference type="Pfam" id="PF07486"/>
    </source>
</evidence>
<name>A0A218MN39_9VIRU</name>